<sequence>MNITLKPTKHSILSDIFGVSTISNSLNGKKVTYLRSTEEFKDLTLIDIDDVDAIINYQLCENTNLMKQPDINGALYESAIDYLFCCFKRLHLNRINAKNSHVQDIDYFDLERVILSYTNVVLQINEFTIHGDKKLFIKSLIKWNATERPDLTIFIQKLLILAKENDELLELANAISGALIVYIKFETMLRNKHAKELNSKDNMSFSEGIGFIEDNTRITLGALMLFQLLVSDQLYVQTLPLLGTFDPINMVRSGTTIDPEIKKNISMVEKYSLLGVLLSADVSSIFNPQTSSAVFSPCVFIDEETLRNDRFLYDEVKDLKQIIKTNQASITNMQFSIIDKIIRHGKETRQKILKWFACLLNYNGLRTSEHNDPDSLACSSDSLMVNISLIFMKFAGHFIDSKFDKIDAFYVLHKHAIALNLEEETKMNAENTEWNEHCQQYSQNIYEPNFMTECFFLCSGYMYYGVGGAIIRDSLEERKCNAIKDAIEKMNEALQKQKSNIFAKKFIEEKKQKIQADYKISKSKRMGFETFVLNQDISSEILTYISGTCKFLLRSLDPNHQYPACLIKSPLIDERDPEFKEKYDDLVYLRSKAPVPFKYFPVTILEGILKYCNIMVRFVYSPMREHSMIQPFLDLATVLLRNNELLSNPHIKSDLITVMAICSAEQKSNSTPNTNDWFMDENKPGFMIDEIIGNKMACDSLLYGLLDFYIRVEKTGGSNEFYDKFNSRYYISMILEQLYKIPSFKKQLIHIALSDEHRKFFTTLIARMLNDLTFLLDESFAGLTEVHNCYLELQKRIRGEPATTEESMEDLRSRLNKAASRAESCIGLSNLSMSLFRILTRDIPQCFTIPELVDRLASMLNYNLNMLVGPQCKNLIVKNPEKYKFDPKTLLKDLCSIYINLSNEQSFIIAAAKDERSFDPNLFEQAIRNLHNRLRLIDEDFAENIRHFVHNVREEKLIFEQLDVDMSDCPDEFLDPLMYIVMEDPVILPRSRISIDKKTIQQHLLNDPTDPFNRTPLKFEEVIPNTELKARIDAYKREKRKQRLHG</sequence>
<gene>
    <name evidence="12" type="ORF">HGUI_00829</name>
</gene>
<dbReference type="SMART" id="SM00504">
    <property type="entry name" value="Ubox"/>
    <property type="match status" value="1"/>
</dbReference>
<evidence type="ECO:0000313" key="12">
    <source>
        <dbReference type="EMBL" id="SGZ38629.1"/>
    </source>
</evidence>
<dbReference type="Pfam" id="PF04564">
    <property type="entry name" value="U-box"/>
    <property type="match status" value="1"/>
</dbReference>
<dbReference type="SUPFAM" id="SSF57850">
    <property type="entry name" value="RING/U-box"/>
    <property type="match status" value="1"/>
</dbReference>
<comment type="similarity">
    <text evidence="5">Belongs to the ubiquitin conjugation factor E4 family.</text>
</comment>
<evidence type="ECO:0000256" key="5">
    <source>
        <dbReference type="ARBA" id="ARBA00007434"/>
    </source>
</evidence>
<dbReference type="GO" id="GO:0031398">
    <property type="term" value="P:positive regulation of protein ubiquitination"/>
    <property type="evidence" value="ECO:0007669"/>
    <property type="project" value="EnsemblFungi"/>
</dbReference>
<dbReference type="UniPathway" id="UPA00143"/>
<comment type="subcellular location">
    <subcellularLocation>
        <location evidence="3">Cytoplasm</location>
    </subcellularLocation>
    <subcellularLocation>
        <location evidence="2">Nucleus</location>
    </subcellularLocation>
</comment>
<evidence type="ECO:0000256" key="7">
    <source>
        <dbReference type="ARBA" id="ARBA00022490"/>
    </source>
</evidence>
<evidence type="ECO:0000256" key="4">
    <source>
        <dbReference type="ARBA" id="ARBA00004906"/>
    </source>
</evidence>
<dbReference type="GO" id="GO:0006511">
    <property type="term" value="P:ubiquitin-dependent protein catabolic process"/>
    <property type="evidence" value="ECO:0007669"/>
    <property type="project" value="EnsemblFungi"/>
</dbReference>
<dbReference type="Gene3D" id="3.30.40.10">
    <property type="entry name" value="Zinc/RING finger domain, C3HC4 (zinc finger)"/>
    <property type="match status" value="1"/>
</dbReference>
<dbReference type="InterPro" id="IPR013083">
    <property type="entry name" value="Znf_RING/FYVE/PHD"/>
</dbReference>
<dbReference type="PANTHER" id="PTHR13931">
    <property type="entry name" value="UBIQUITINATION FACTOR E4"/>
    <property type="match status" value="1"/>
</dbReference>
<name>A0A1L0CIN1_9ASCO</name>
<evidence type="ECO:0000256" key="8">
    <source>
        <dbReference type="ARBA" id="ARBA00022679"/>
    </source>
</evidence>
<dbReference type="EMBL" id="FQNF01000010">
    <property type="protein sequence ID" value="SGZ38629.1"/>
    <property type="molecule type" value="Genomic_DNA"/>
</dbReference>
<dbReference type="AlphaFoldDB" id="A0A1L0CIN1"/>
<dbReference type="GO" id="GO:0005634">
    <property type="term" value="C:nucleus"/>
    <property type="evidence" value="ECO:0007669"/>
    <property type="project" value="UniProtKB-SubCell"/>
</dbReference>
<dbReference type="Pfam" id="PF10408">
    <property type="entry name" value="Ufd2P_core"/>
    <property type="match status" value="1"/>
</dbReference>
<evidence type="ECO:0000256" key="2">
    <source>
        <dbReference type="ARBA" id="ARBA00004123"/>
    </source>
</evidence>
<dbReference type="Proteomes" id="UP000183365">
    <property type="component" value="Unassembled WGS sequence"/>
</dbReference>
<dbReference type="GO" id="GO:0016874">
    <property type="term" value="F:ligase activity"/>
    <property type="evidence" value="ECO:0007669"/>
    <property type="project" value="UniProtKB-KW"/>
</dbReference>
<dbReference type="InterPro" id="IPR045132">
    <property type="entry name" value="UBE4"/>
</dbReference>
<keyword evidence="10" id="KW-0539">Nucleus</keyword>
<evidence type="ECO:0000256" key="1">
    <source>
        <dbReference type="ARBA" id="ARBA00000900"/>
    </source>
</evidence>
<evidence type="ECO:0000313" key="13">
    <source>
        <dbReference type="Proteomes" id="UP000183365"/>
    </source>
</evidence>
<organism evidence="12 13">
    <name type="scientific">Hanseniaspora guilliermondii</name>
    <dbReference type="NCBI Taxonomy" id="56406"/>
    <lineage>
        <taxon>Eukaryota</taxon>
        <taxon>Fungi</taxon>
        <taxon>Dikarya</taxon>
        <taxon>Ascomycota</taxon>
        <taxon>Saccharomycotina</taxon>
        <taxon>Saccharomycetes</taxon>
        <taxon>Saccharomycodales</taxon>
        <taxon>Saccharomycodaceae</taxon>
        <taxon>Hanseniaspora</taxon>
    </lineage>
</organism>
<accession>A0A1L0CIN1</accession>
<keyword evidence="8" id="KW-0808">Transferase</keyword>
<evidence type="ECO:0000256" key="9">
    <source>
        <dbReference type="ARBA" id="ARBA00022786"/>
    </source>
</evidence>
<dbReference type="InterPro" id="IPR003613">
    <property type="entry name" value="Ubox_domain"/>
</dbReference>
<dbReference type="GO" id="GO:0034450">
    <property type="term" value="F:ubiquitin-ubiquitin ligase activity"/>
    <property type="evidence" value="ECO:0007669"/>
    <property type="project" value="EnsemblFungi"/>
</dbReference>
<dbReference type="PROSITE" id="PS51698">
    <property type="entry name" value="U_BOX"/>
    <property type="match status" value="1"/>
</dbReference>
<evidence type="ECO:0000256" key="6">
    <source>
        <dbReference type="ARBA" id="ARBA00012483"/>
    </source>
</evidence>
<dbReference type="OrthoDB" id="20295at2759"/>
<dbReference type="GO" id="GO:0071361">
    <property type="term" value="P:cellular response to ethanol"/>
    <property type="evidence" value="ECO:0007669"/>
    <property type="project" value="EnsemblFungi"/>
</dbReference>
<evidence type="ECO:0000259" key="11">
    <source>
        <dbReference type="PROSITE" id="PS51698"/>
    </source>
</evidence>
<dbReference type="InterPro" id="IPR019474">
    <property type="entry name" value="Ub_conjug_fac_E4_core"/>
</dbReference>
<dbReference type="VEuPathDB" id="FungiDB:HGUI_00829"/>
<reference evidence="13" key="1">
    <citation type="submission" date="2016-11" db="EMBL/GenBank/DDBJ databases">
        <authorList>
            <person name="Guldener U."/>
        </authorList>
    </citation>
    <scope>NUCLEOTIDE SEQUENCE [LARGE SCALE GENOMIC DNA]</scope>
</reference>
<dbReference type="CDD" id="cd16657">
    <property type="entry name" value="RING-Ubox_UBE4A"/>
    <property type="match status" value="1"/>
</dbReference>
<dbReference type="GO" id="GO:0000151">
    <property type="term" value="C:ubiquitin ligase complex"/>
    <property type="evidence" value="ECO:0007669"/>
    <property type="project" value="InterPro"/>
</dbReference>
<comment type="catalytic activity">
    <reaction evidence="1">
        <text>S-ubiquitinyl-[E2 ubiquitin-conjugating enzyme]-L-cysteine + [acceptor protein]-L-lysine = [E2 ubiquitin-conjugating enzyme]-L-cysteine + N(6)-ubiquitinyl-[acceptor protein]-L-lysine.</text>
        <dbReference type="EC" id="2.3.2.27"/>
    </reaction>
</comment>
<dbReference type="FunFam" id="3.30.40.10:FF:000055">
    <property type="entry name" value="Ubiquitin conjugation factor e4 a"/>
    <property type="match status" value="1"/>
</dbReference>
<keyword evidence="7" id="KW-0963">Cytoplasm</keyword>
<dbReference type="PANTHER" id="PTHR13931:SF2">
    <property type="entry name" value="UBIQUITIN CONJUGATION FACTOR E4 B"/>
    <property type="match status" value="1"/>
</dbReference>
<evidence type="ECO:0000256" key="10">
    <source>
        <dbReference type="ARBA" id="ARBA00023242"/>
    </source>
</evidence>
<dbReference type="EC" id="2.3.2.27" evidence="6"/>
<keyword evidence="12" id="KW-0436">Ligase</keyword>
<protein>
    <recommendedName>
        <fullName evidence="6">RING-type E3 ubiquitin transferase</fullName>
        <ecNumber evidence="6">2.3.2.27</ecNumber>
    </recommendedName>
</protein>
<comment type="pathway">
    <text evidence="4">Protein modification; protein ubiquitination.</text>
</comment>
<keyword evidence="9" id="KW-0833">Ubl conjugation pathway</keyword>
<feature type="domain" description="U-box" evidence="11">
    <location>
        <begin position="968"/>
        <end position="1042"/>
    </location>
</feature>
<dbReference type="GO" id="GO:0070936">
    <property type="term" value="P:protein K48-linked ubiquitination"/>
    <property type="evidence" value="ECO:0007669"/>
    <property type="project" value="EnsemblFungi"/>
</dbReference>
<dbReference type="GO" id="GO:0005737">
    <property type="term" value="C:cytoplasm"/>
    <property type="evidence" value="ECO:0007669"/>
    <property type="project" value="UniProtKB-SubCell"/>
</dbReference>
<proteinExistence type="inferred from homology"/>
<keyword evidence="13" id="KW-1185">Reference proteome</keyword>
<evidence type="ECO:0000256" key="3">
    <source>
        <dbReference type="ARBA" id="ARBA00004496"/>
    </source>
</evidence>
<dbReference type="GO" id="GO:0036503">
    <property type="term" value="P:ERAD pathway"/>
    <property type="evidence" value="ECO:0007669"/>
    <property type="project" value="EnsemblFungi"/>
</dbReference>